<dbReference type="InterPro" id="IPR036401">
    <property type="entry name" value="Ribosomal_eS17_sf"/>
</dbReference>
<gene>
    <name evidence="5" type="ORF">IHE51_02315</name>
</gene>
<protein>
    <recommendedName>
        <fullName evidence="4">30S ribosomal protein S17e</fullName>
    </recommendedName>
</protein>
<evidence type="ECO:0000256" key="4">
    <source>
        <dbReference type="ARBA" id="ARBA00035394"/>
    </source>
</evidence>
<dbReference type="Proteomes" id="UP000718571">
    <property type="component" value="Unassembled WGS sequence"/>
</dbReference>
<keyword evidence="2 5" id="KW-0689">Ribosomal protein</keyword>
<name>A0A8T3USN5_9ARCH</name>
<reference evidence="5 6" key="1">
    <citation type="submission" date="2020-09" db="EMBL/GenBank/DDBJ databases">
        <title>Genomic characterization of a novel Parvarchaeota family in acid mine drainage sediments.</title>
        <authorList>
            <person name="Luo Z.-H."/>
        </authorList>
    </citation>
    <scope>NUCLEOTIDE SEQUENCE [LARGE SCALE GENOMIC DNA]</scope>
    <source>
        <strain evidence="5">MAS1_bins.189</strain>
    </source>
</reference>
<accession>A0A8T3USN5</accession>
<dbReference type="EMBL" id="JADFAR010000028">
    <property type="protein sequence ID" value="MBE5728671.1"/>
    <property type="molecule type" value="Genomic_DNA"/>
</dbReference>
<dbReference type="InterPro" id="IPR001210">
    <property type="entry name" value="Ribosomal_eS17"/>
</dbReference>
<comment type="caution">
    <text evidence="5">The sequence shown here is derived from an EMBL/GenBank/DDBJ whole genome shotgun (WGS) entry which is preliminary data.</text>
</comment>
<dbReference type="SUPFAM" id="SSF116820">
    <property type="entry name" value="Rps17e-like"/>
    <property type="match status" value="1"/>
</dbReference>
<evidence type="ECO:0000256" key="3">
    <source>
        <dbReference type="ARBA" id="ARBA00023274"/>
    </source>
</evidence>
<dbReference type="GO" id="GO:1990904">
    <property type="term" value="C:ribonucleoprotein complex"/>
    <property type="evidence" value="ECO:0007669"/>
    <property type="project" value="UniProtKB-KW"/>
</dbReference>
<evidence type="ECO:0000313" key="6">
    <source>
        <dbReference type="Proteomes" id="UP000718571"/>
    </source>
</evidence>
<dbReference type="AlphaFoldDB" id="A0A8T3USN5"/>
<dbReference type="GO" id="GO:0005840">
    <property type="term" value="C:ribosome"/>
    <property type="evidence" value="ECO:0007669"/>
    <property type="project" value="UniProtKB-KW"/>
</dbReference>
<sequence>MGRIRGKTTRQYTLEVLKLRRFLFTDNFETNKEMIKELFPESKIVRNKVAGFITNLAKQKKLESFIIEHSAK</sequence>
<dbReference type="Pfam" id="PF00833">
    <property type="entry name" value="Ribosomal_S17e"/>
    <property type="match status" value="1"/>
</dbReference>
<comment type="similarity">
    <text evidence="1">Belongs to the eukaryotic ribosomal protein eS17 family.</text>
</comment>
<organism evidence="5 6">
    <name type="scientific">Candidatus Acidifodinimicrobium mancum</name>
    <dbReference type="NCBI Taxonomy" id="2898728"/>
    <lineage>
        <taxon>Archaea</taxon>
        <taxon>Candidatus Parvarchaeota</taxon>
        <taxon>Candidatus Acidifodinimicrobiaceae</taxon>
        <taxon>Candidatus Acidifodinimicrobium</taxon>
    </lineage>
</organism>
<proteinExistence type="inferred from homology"/>
<dbReference type="Gene3D" id="1.10.60.20">
    <property type="entry name" value="Ribosomal protein S17e-like"/>
    <property type="match status" value="1"/>
</dbReference>
<dbReference type="GO" id="GO:0003735">
    <property type="term" value="F:structural constituent of ribosome"/>
    <property type="evidence" value="ECO:0007669"/>
    <property type="project" value="InterPro"/>
</dbReference>
<evidence type="ECO:0000313" key="5">
    <source>
        <dbReference type="EMBL" id="MBE5728671.1"/>
    </source>
</evidence>
<keyword evidence="3" id="KW-0687">Ribonucleoprotein</keyword>
<evidence type="ECO:0000256" key="2">
    <source>
        <dbReference type="ARBA" id="ARBA00022980"/>
    </source>
</evidence>
<evidence type="ECO:0000256" key="1">
    <source>
        <dbReference type="ARBA" id="ARBA00010444"/>
    </source>
</evidence>
<dbReference type="GO" id="GO:0006412">
    <property type="term" value="P:translation"/>
    <property type="evidence" value="ECO:0007669"/>
    <property type="project" value="InterPro"/>
</dbReference>